<dbReference type="PRINTS" id="PR00260">
    <property type="entry name" value="CHEMTRNSDUCR"/>
</dbReference>
<dbReference type="SMART" id="SM00283">
    <property type="entry name" value="MA"/>
    <property type="match status" value="1"/>
</dbReference>
<keyword evidence="2 4" id="KW-0807">Transducer</keyword>
<dbReference type="InterPro" id="IPR051310">
    <property type="entry name" value="MCP_chemotaxis"/>
</dbReference>
<feature type="domain" description="Methyl-accepting transducer" evidence="5">
    <location>
        <begin position="394"/>
        <end position="623"/>
    </location>
</feature>
<dbReference type="PANTHER" id="PTHR43531:SF14">
    <property type="entry name" value="METHYL-ACCEPTING CHEMOTAXIS PROTEIN I-RELATED"/>
    <property type="match status" value="1"/>
</dbReference>
<dbReference type="EMBL" id="SPUH01000001">
    <property type="protein sequence ID" value="TKS54162.1"/>
    <property type="molecule type" value="Genomic_DNA"/>
</dbReference>
<dbReference type="SUPFAM" id="SSF58104">
    <property type="entry name" value="Methyl-accepting chemotaxis protein (MCP) signaling domain"/>
    <property type="match status" value="1"/>
</dbReference>
<keyword evidence="9" id="KW-1185">Reference proteome</keyword>
<feature type="domain" description="PAS" evidence="6">
    <location>
        <begin position="159"/>
        <end position="183"/>
    </location>
</feature>
<dbReference type="Gene3D" id="3.30.450.20">
    <property type="entry name" value="PAS domain"/>
    <property type="match status" value="3"/>
</dbReference>
<feature type="domain" description="PAC" evidence="7">
    <location>
        <begin position="334"/>
        <end position="386"/>
    </location>
</feature>
<evidence type="ECO:0000256" key="3">
    <source>
        <dbReference type="ARBA" id="ARBA00029447"/>
    </source>
</evidence>
<dbReference type="PANTHER" id="PTHR43531">
    <property type="entry name" value="PROTEIN ICFG"/>
    <property type="match status" value="1"/>
</dbReference>
<evidence type="ECO:0000256" key="2">
    <source>
        <dbReference type="ARBA" id="ARBA00023224"/>
    </source>
</evidence>
<dbReference type="GO" id="GO:0004888">
    <property type="term" value="F:transmembrane signaling receptor activity"/>
    <property type="evidence" value="ECO:0007669"/>
    <property type="project" value="InterPro"/>
</dbReference>
<dbReference type="PROSITE" id="PS50111">
    <property type="entry name" value="CHEMOTAXIS_TRANSDUC_2"/>
    <property type="match status" value="1"/>
</dbReference>
<dbReference type="GO" id="GO:0006935">
    <property type="term" value="P:chemotaxis"/>
    <property type="evidence" value="ECO:0007669"/>
    <property type="project" value="InterPro"/>
</dbReference>
<dbReference type="SMART" id="SM00091">
    <property type="entry name" value="PAS"/>
    <property type="match status" value="2"/>
</dbReference>
<dbReference type="Proteomes" id="UP000298681">
    <property type="component" value="Unassembled WGS sequence"/>
</dbReference>
<protein>
    <submittedName>
        <fullName evidence="8">PAS domain S-box protein</fullName>
    </submittedName>
</protein>
<dbReference type="InterPro" id="IPR000014">
    <property type="entry name" value="PAS"/>
</dbReference>
<gene>
    <name evidence="8" type="ORF">E4582_04825</name>
</gene>
<dbReference type="InterPro" id="IPR000700">
    <property type="entry name" value="PAS-assoc_C"/>
</dbReference>
<dbReference type="NCBIfam" id="TIGR00229">
    <property type="entry name" value="sensory_box"/>
    <property type="match status" value="3"/>
</dbReference>
<dbReference type="InterPro" id="IPR004090">
    <property type="entry name" value="Chemotax_Me-accpt_rcpt"/>
</dbReference>
<evidence type="ECO:0000259" key="5">
    <source>
        <dbReference type="PROSITE" id="PS50111"/>
    </source>
</evidence>
<dbReference type="PROSITE" id="PS50112">
    <property type="entry name" value="PAS"/>
    <property type="match status" value="1"/>
</dbReference>
<organism evidence="8 9">
    <name type="scientific">Luteimonas yindakuii</name>
    <dbReference type="NCBI Taxonomy" id="2565782"/>
    <lineage>
        <taxon>Bacteria</taxon>
        <taxon>Pseudomonadati</taxon>
        <taxon>Pseudomonadota</taxon>
        <taxon>Gammaproteobacteria</taxon>
        <taxon>Lysobacterales</taxon>
        <taxon>Lysobacteraceae</taxon>
        <taxon>Luteimonas</taxon>
    </lineage>
</organism>
<dbReference type="GO" id="GO:0007165">
    <property type="term" value="P:signal transduction"/>
    <property type="evidence" value="ECO:0007669"/>
    <property type="project" value="UniProtKB-KW"/>
</dbReference>
<proteinExistence type="inferred from homology"/>
<dbReference type="GO" id="GO:0005886">
    <property type="term" value="C:plasma membrane"/>
    <property type="evidence" value="ECO:0007669"/>
    <property type="project" value="TreeGrafter"/>
</dbReference>
<dbReference type="CDD" id="cd00130">
    <property type="entry name" value="PAS"/>
    <property type="match status" value="3"/>
</dbReference>
<dbReference type="InterPro" id="IPR004089">
    <property type="entry name" value="MCPsignal_dom"/>
</dbReference>
<dbReference type="InterPro" id="IPR013656">
    <property type="entry name" value="PAS_4"/>
</dbReference>
<dbReference type="SMART" id="SM00086">
    <property type="entry name" value="PAC"/>
    <property type="match status" value="3"/>
</dbReference>
<dbReference type="Gene3D" id="1.10.287.950">
    <property type="entry name" value="Methyl-accepting chemotaxis protein"/>
    <property type="match status" value="1"/>
</dbReference>
<evidence type="ECO:0000313" key="9">
    <source>
        <dbReference type="Proteomes" id="UP000298681"/>
    </source>
</evidence>
<name>A0A4Z1R3Q7_9GAMM</name>
<evidence type="ECO:0000256" key="1">
    <source>
        <dbReference type="ARBA" id="ARBA00022481"/>
    </source>
</evidence>
<dbReference type="AlphaFoldDB" id="A0A4Z1R3Q7"/>
<accession>A0A4Z1R3Q7</accession>
<dbReference type="Pfam" id="PF00015">
    <property type="entry name" value="MCPsignal"/>
    <property type="match status" value="1"/>
</dbReference>
<dbReference type="InterPro" id="IPR035965">
    <property type="entry name" value="PAS-like_dom_sf"/>
</dbReference>
<dbReference type="RefSeq" id="WP_134673543.1">
    <property type="nucleotide sequence ID" value="NZ_SPUH01000001.1"/>
</dbReference>
<dbReference type="InterPro" id="IPR013655">
    <property type="entry name" value="PAS_fold_3"/>
</dbReference>
<dbReference type="SUPFAM" id="SSF55785">
    <property type="entry name" value="PYP-like sensor domain (PAS domain)"/>
    <property type="match status" value="3"/>
</dbReference>
<sequence length="645" mass="68409">MLAVPFLSRSSRRHAPAVAATLYDAMQHTHAVAELAGDGSVLRTSTAYRALLGCGDDDMRGRHHRELLASHGFEQDGDDPWQALADGGNASARVRRIAADGREQWLESTFIAMPGNAGVAPRVVELVRDISAGKSEEFDLAAQYQALDRSMAVIEFALDGTILRANANFLATMGYAADEVVGRHHSMFVDRQDAAGADYRAFWDALNAGEFRSGQFRRRARNGRDVWIEASYNPILDAAGRPRKVVKFATDVTAQRNRTADHEGQITALHKVQAVIEFELDGTIRGANANFLRAVGYSEADVVGRHHSMFVDRSESATVAYRVFWEKLGRGEADAGRYRRIRRDGGDLWLQASYNPVLDAAGRPYRIVKYCTDITGEVEQARALEALLERVQAFSESIHAGARDIASGNGALSARTEQQAASLRDTAATMEQLASAIAVTASNADAAFALTGSANQAADGGAVAVGRVTEAMRDIAASGRKVGEIVGVIDTIAFQTNLLALNAAVEAAHAGERGRGFAVVASEVRALAQRCAASAREIGTNLAAANAAIEAGAGRVHQAGDAMRQISDAVARTSAMMGDISAATRAQTLGVEQVNAALRGMEEGTRENAGLVERTATASAQLELVAAGLQGEVANFGAPAHATAG</sequence>
<comment type="caution">
    <text evidence="8">The sequence shown here is derived from an EMBL/GenBank/DDBJ whole genome shotgun (WGS) entry which is preliminary data.</text>
</comment>
<feature type="domain" description="PAC" evidence="7">
    <location>
        <begin position="212"/>
        <end position="264"/>
    </location>
</feature>
<evidence type="ECO:0000256" key="4">
    <source>
        <dbReference type="PROSITE-ProRule" id="PRU00284"/>
    </source>
</evidence>
<reference evidence="8 9" key="1">
    <citation type="submission" date="2019-01" db="EMBL/GenBank/DDBJ databases">
        <authorList>
            <person name="Zhang S."/>
        </authorList>
    </citation>
    <scope>NUCLEOTIDE SEQUENCE [LARGE SCALE GENOMIC DNA]</scope>
    <source>
        <strain evidence="8 9">1626</strain>
    </source>
</reference>
<comment type="similarity">
    <text evidence="3">Belongs to the methyl-accepting chemotaxis (MCP) protein family.</text>
</comment>
<keyword evidence="1" id="KW-0488">Methylation</keyword>
<dbReference type="Pfam" id="PF08448">
    <property type="entry name" value="PAS_4"/>
    <property type="match status" value="1"/>
</dbReference>
<evidence type="ECO:0000259" key="7">
    <source>
        <dbReference type="PROSITE" id="PS50113"/>
    </source>
</evidence>
<dbReference type="Pfam" id="PF08447">
    <property type="entry name" value="PAS_3"/>
    <property type="match status" value="2"/>
</dbReference>
<evidence type="ECO:0000313" key="8">
    <source>
        <dbReference type="EMBL" id="TKS54162.1"/>
    </source>
</evidence>
<dbReference type="InterPro" id="IPR001610">
    <property type="entry name" value="PAC"/>
</dbReference>
<evidence type="ECO:0000259" key="6">
    <source>
        <dbReference type="PROSITE" id="PS50112"/>
    </source>
</evidence>
<dbReference type="PROSITE" id="PS50113">
    <property type="entry name" value="PAC"/>
    <property type="match status" value="2"/>
</dbReference>